<organism evidence="2 3">
    <name type="scientific">Arthrobacter agilis</name>
    <dbReference type="NCBI Taxonomy" id="37921"/>
    <lineage>
        <taxon>Bacteria</taxon>
        <taxon>Bacillati</taxon>
        <taxon>Actinomycetota</taxon>
        <taxon>Actinomycetes</taxon>
        <taxon>Micrococcales</taxon>
        <taxon>Micrococcaceae</taxon>
        <taxon>Arthrobacter</taxon>
    </lineage>
</organism>
<dbReference type="PANTHER" id="PTHR23355">
    <property type="entry name" value="RIBONUCLEASE"/>
    <property type="match status" value="1"/>
</dbReference>
<dbReference type="Pfam" id="PF00773">
    <property type="entry name" value="RNB"/>
    <property type="match status" value="1"/>
</dbReference>
<dbReference type="EMBL" id="CP024915">
    <property type="protein sequence ID" value="AUZ87575.1"/>
    <property type="molecule type" value="Genomic_DNA"/>
</dbReference>
<dbReference type="InterPro" id="IPR012340">
    <property type="entry name" value="NA-bd_OB-fold"/>
</dbReference>
<dbReference type="PANTHER" id="PTHR23355:SF9">
    <property type="entry name" value="DIS3-LIKE EXONUCLEASE 2"/>
    <property type="match status" value="1"/>
</dbReference>
<evidence type="ECO:0000313" key="2">
    <source>
        <dbReference type="EMBL" id="AUZ87575.1"/>
    </source>
</evidence>
<dbReference type="SMART" id="SM00955">
    <property type="entry name" value="RNB"/>
    <property type="match status" value="1"/>
</dbReference>
<dbReference type="Pfam" id="PF18614">
    <property type="entry name" value="RNase_II_C_S1"/>
    <property type="match status" value="1"/>
</dbReference>
<dbReference type="GO" id="GO:0006402">
    <property type="term" value="P:mRNA catabolic process"/>
    <property type="evidence" value="ECO:0007669"/>
    <property type="project" value="TreeGrafter"/>
</dbReference>
<protein>
    <submittedName>
        <fullName evidence="2">Ribonuclease II</fullName>
    </submittedName>
</protein>
<evidence type="ECO:0000259" key="1">
    <source>
        <dbReference type="SMART" id="SM00955"/>
    </source>
</evidence>
<dbReference type="Proteomes" id="UP000239187">
    <property type="component" value="Chromosome"/>
</dbReference>
<dbReference type="InterPro" id="IPR050180">
    <property type="entry name" value="RNR_Ribonuclease"/>
</dbReference>
<dbReference type="AlphaFoldDB" id="A0A2L0UE90"/>
<dbReference type="GO" id="GO:0003723">
    <property type="term" value="F:RNA binding"/>
    <property type="evidence" value="ECO:0007669"/>
    <property type="project" value="InterPro"/>
</dbReference>
<proteinExistence type="predicted"/>
<accession>A0A2L0UE90</accession>
<gene>
    <name evidence="2" type="ORF">CVO76_07995</name>
</gene>
<evidence type="ECO:0000313" key="3">
    <source>
        <dbReference type="Proteomes" id="UP000239187"/>
    </source>
</evidence>
<reference evidence="2 3" key="1">
    <citation type="submission" date="2017-11" db="EMBL/GenBank/DDBJ databases">
        <title>Draft genome of Arthrobacter agilis strain UMCV2, a plant growth-promoting rhizobacterium and biocontrol capacity of phytopathogenic fungi.</title>
        <authorList>
            <person name="Martinez-Camara R."/>
            <person name="Santoyo G."/>
            <person name="Moreno-Hagelsieb G."/>
            <person name="Valencia-Cantero E."/>
        </authorList>
    </citation>
    <scope>NUCLEOTIDE SEQUENCE [LARGE SCALE GENOMIC DNA]</scope>
    <source>
        <strain evidence="2 3">UMCV2</strain>
    </source>
</reference>
<sequence>MDLRDRESQQRLTESLRSLREELDIREDFPEDVLREAAEAVAASRLPDADLRDLPFLTIDPPGSTDLDQAVHLARSAGSGRSDDPGQGPGAGYEVWYAIADVPLFVRAGGAVDAEARLRGQTLYAPDGRISLHPETISEDAASLLPDQDRPAFVWHFDLDAGAVVRTVTVRRATVRSRRQLTYAEVQAAIDAGTADEQLLLLREIGLRRIQQELDRGGASLNLPRQEITHDGESYAIITEPSLPCEDWNAQISLMTGMAAARMMIDGGIGILRTMPEPDDGALGKFRRQSEALEHPWPPDMPYGAFLRTLDVADPRQLALMHAAASLFRGAGYTAFDGAVPDAVVQSAIAAPYAHTTAPLRRLVDRFVLVTCAALCAGEEVPEWVRAALPDLNALMASSNQTASRLDSGAMDAVQAALLSNRIGEAFSAVVLQGSPPAVEDAPGRQAPRLSGTVQVTEPPLEAKCYGELVAGERVTVVLLEADIARRRLRFEVKPTDAPQRDLR</sequence>
<dbReference type="GO" id="GO:0004540">
    <property type="term" value="F:RNA nuclease activity"/>
    <property type="evidence" value="ECO:0007669"/>
    <property type="project" value="InterPro"/>
</dbReference>
<dbReference type="SUPFAM" id="SSF50249">
    <property type="entry name" value="Nucleic acid-binding proteins"/>
    <property type="match status" value="1"/>
</dbReference>
<name>A0A2L0UE90_9MICC</name>
<dbReference type="InterPro" id="IPR040596">
    <property type="entry name" value="RNase_II_C_S1"/>
</dbReference>
<dbReference type="InterPro" id="IPR001900">
    <property type="entry name" value="RNase_II/R"/>
</dbReference>
<feature type="domain" description="RNB" evidence="1">
    <location>
        <begin position="48"/>
        <end position="378"/>
    </location>
</feature>